<accession>A0A7W6E825</accession>
<protein>
    <recommendedName>
        <fullName evidence="4 5">Pyrroline-5-carboxylate reductase</fullName>
        <shortName evidence="4">P5C reductase</shortName>
        <shortName evidence="4">P5CR</shortName>
        <ecNumber evidence="4 5">1.5.1.2</ecNumber>
    </recommendedName>
    <alternativeName>
        <fullName evidence="4">PCA reductase</fullName>
    </alternativeName>
</protein>
<evidence type="ECO:0000256" key="2">
    <source>
        <dbReference type="ARBA" id="ARBA00022857"/>
    </source>
</evidence>
<dbReference type="GO" id="GO:0005737">
    <property type="term" value="C:cytoplasm"/>
    <property type="evidence" value="ECO:0007669"/>
    <property type="project" value="UniProtKB-SubCell"/>
</dbReference>
<keyword evidence="3 4" id="KW-0560">Oxidoreductase</keyword>
<feature type="binding site" evidence="6">
    <location>
        <begin position="61"/>
        <end position="64"/>
    </location>
    <ligand>
        <name>NADP(+)</name>
        <dbReference type="ChEBI" id="CHEBI:58349"/>
    </ligand>
</feature>
<dbReference type="AlphaFoldDB" id="A0A7W6E825"/>
<dbReference type="SUPFAM" id="SSF48179">
    <property type="entry name" value="6-phosphogluconate dehydrogenase C-terminal domain-like"/>
    <property type="match status" value="1"/>
</dbReference>
<comment type="pathway">
    <text evidence="4">Amino-acid biosynthesis; L-proline biosynthesis; L-proline from L-glutamate 5-semialdehyde: step 1/1.</text>
</comment>
<name>A0A7W6E825_9RHOB</name>
<comment type="function">
    <text evidence="4">Catalyzes the reduction of 1-pyrroline-5-carboxylate (PCA) to L-proline.</text>
</comment>
<evidence type="ECO:0000256" key="6">
    <source>
        <dbReference type="PIRSR" id="PIRSR000193-1"/>
    </source>
</evidence>
<evidence type="ECO:0000259" key="7">
    <source>
        <dbReference type="Pfam" id="PF03807"/>
    </source>
</evidence>
<dbReference type="Pfam" id="PF03807">
    <property type="entry name" value="F420_oxidored"/>
    <property type="match status" value="1"/>
</dbReference>
<evidence type="ECO:0000259" key="8">
    <source>
        <dbReference type="Pfam" id="PF14748"/>
    </source>
</evidence>
<evidence type="ECO:0000313" key="9">
    <source>
        <dbReference type="EMBL" id="MBB3995934.1"/>
    </source>
</evidence>
<dbReference type="EMBL" id="JACIEI010000022">
    <property type="protein sequence ID" value="MBB3995934.1"/>
    <property type="molecule type" value="Genomic_DNA"/>
</dbReference>
<dbReference type="GO" id="GO:0004735">
    <property type="term" value="F:pyrroline-5-carboxylate reductase activity"/>
    <property type="evidence" value="ECO:0007669"/>
    <property type="project" value="UniProtKB-UniRule"/>
</dbReference>
<keyword evidence="2 4" id="KW-0521">NADP</keyword>
<gene>
    <name evidence="4" type="primary">proC</name>
    <name evidence="9" type="ORF">GGR95_003600</name>
</gene>
<evidence type="ECO:0000313" key="10">
    <source>
        <dbReference type="Proteomes" id="UP000530268"/>
    </source>
</evidence>
<dbReference type="PIRSF" id="PIRSF000193">
    <property type="entry name" value="Pyrrol-5-carb_rd"/>
    <property type="match status" value="1"/>
</dbReference>
<evidence type="ECO:0000256" key="5">
    <source>
        <dbReference type="NCBIfam" id="TIGR00112"/>
    </source>
</evidence>
<comment type="caution">
    <text evidence="9">The sequence shown here is derived from an EMBL/GenBank/DDBJ whole genome shotgun (WGS) entry which is preliminary data.</text>
</comment>
<dbReference type="InterPro" id="IPR028939">
    <property type="entry name" value="P5C_Rdtase_cat_N"/>
</dbReference>
<dbReference type="HAMAP" id="MF_01925">
    <property type="entry name" value="P5C_reductase"/>
    <property type="match status" value="1"/>
</dbReference>
<proteinExistence type="inferred from homology"/>
<sequence length="259" mass="27470">MKILLIGCGKMGGAMLRQWINHDGNQFTVADPAVTELPTGVTHVTKATSLPQGEFDVIVIAIKPQMIADLLPAYIPALKSGGCFVSIAAGCSIATLADIVGDAAIIRVMPNLAAMVGMGVSGLYANPACSQQQETDVTAFIAQTGRCVPLSSEDEIDRLTAISGSGPGYVFEIMRSYVEAAKRLGFDEETARALVFDTITGTVETARQSDVSLEDLRNSVTSKNGTTQAGLDELRRDGQLDSLLDDTVQAAYRRAAELR</sequence>
<organism evidence="9 10">
    <name type="scientific">Sulfitobacter undariae</name>
    <dbReference type="NCBI Taxonomy" id="1563671"/>
    <lineage>
        <taxon>Bacteria</taxon>
        <taxon>Pseudomonadati</taxon>
        <taxon>Pseudomonadota</taxon>
        <taxon>Alphaproteobacteria</taxon>
        <taxon>Rhodobacterales</taxon>
        <taxon>Roseobacteraceae</taxon>
        <taxon>Sulfitobacter</taxon>
    </lineage>
</organism>
<dbReference type="PANTHER" id="PTHR11645">
    <property type="entry name" value="PYRROLINE-5-CARBOXYLATE REDUCTASE"/>
    <property type="match status" value="1"/>
</dbReference>
<keyword evidence="4" id="KW-0028">Amino-acid biosynthesis</keyword>
<reference evidence="9 10" key="1">
    <citation type="submission" date="2020-08" db="EMBL/GenBank/DDBJ databases">
        <title>Genomic Encyclopedia of Type Strains, Phase IV (KMG-IV): sequencing the most valuable type-strain genomes for metagenomic binning, comparative biology and taxonomic classification.</title>
        <authorList>
            <person name="Goeker M."/>
        </authorList>
    </citation>
    <scope>NUCLEOTIDE SEQUENCE [LARGE SCALE GENOMIC DNA]</scope>
    <source>
        <strain evidence="9 10">DSM 102234</strain>
    </source>
</reference>
<dbReference type="GO" id="GO:0055129">
    <property type="term" value="P:L-proline biosynthetic process"/>
    <property type="evidence" value="ECO:0007669"/>
    <property type="project" value="UniProtKB-UniRule"/>
</dbReference>
<dbReference type="InterPro" id="IPR029036">
    <property type="entry name" value="P5CR_dimer"/>
</dbReference>
<dbReference type="Gene3D" id="3.40.50.720">
    <property type="entry name" value="NAD(P)-binding Rossmann-like Domain"/>
    <property type="match status" value="1"/>
</dbReference>
<dbReference type="InterPro" id="IPR000304">
    <property type="entry name" value="Pyrroline-COOH_reductase"/>
</dbReference>
<dbReference type="Pfam" id="PF14748">
    <property type="entry name" value="P5CR_dimer"/>
    <property type="match status" value="1"/>
</dbReference>
<comment type="catalytic activity">
    <reaction evidence="4">
        <text>L-proline + NAD(+) = (S)-1-pyrroline-5-carboxylate + NADH + 2 H(+)</text>
        <dbReference type="Rhea" id="RHEA:14105"/>
        <dbReference type="ChEBI" id="CHEBI:15378"/>
        <dbReference type="ChEBI" id="CHEBI:17388"/>
        <dbReference type="ChEBI" id="CHEBI:57540"/>
        <dbReference type="ChEBI" id="CHEBI:57945"/>
        <dbReference type="ChEBI" id="CHEBI:60039"/>
        <dbReference type="EC" id="1.5.1.2"/>
    </reaction>
</comment>
<keyword evidence="4" id="KW-0641">Proline biosynthesis</keyword>
<feature type="domain" description="Pyrroline-5-carboxylate reductase catalytic N-terminal" evidence="7">
    <location>
        <begin position="2"/>
        <end position="90"/>
    </location>
</feature>
<dbReference type="Proteomes" id="UP000530268">
    <property type="component" value="Unassembled WGS sequence"/>
</dbReference>
<keyword evidence="10" id="KW-1185">Reference proteome</keyword>
<evidence type="ECO:0000256" key="1">
    <source>
        <dbReference type="ARBA" id="ARBA00005525"/>
    </source>
</evidence>
<comment type="catalytic activity">
    <reaction evidence="4">
        <text>L-proline + NADP(+) = (S)-1-pyrroline-5-carboxylate + NADPH + 2 H(+)</text>
        <dbReference type="Rhea" id="RHEA:14109"/>
        <dbReference type="ChEBI" id="CHEBI:15378"/>
        <dbReference type="ChEBI" id="CHEBI:17388"/>
        <dbReference type="ChEBI" id="CHEBI:57783"/>
        <dbReference type="ChEBI" id="CHEBI:58349"/>
        <dbReference type="ChEBI" id="CHEBI:60039"/>
        <dbReference type="EC" id="1.5.1.2"/>
    </reaction>
</comment>
<dbReference type="PANTHER" id="PTHR11645:SF0">
    <property type="entry name" value="PYRROLINE-5-CARBOXYLATE REDUCTASE 3"/>
    <property type="match status" value="1"/>
</dbReference>
<dbReference type="UniPathway" id="UPA00098">
    <property type="reaction ID" value="UER00361"/>
</dbReference>
<dbReference type="RefSeq" id="WP_184568196.1">
    <property type="nucleotide sequence ID" value="NZ_JACIEI010000022.1"/>
</dbReference>
<evidence type="ECO:0000256" key="4">
    <source>
        <dbReference type="HAMAP-Rule" id="MF_01925"/>
    </source>
</evidence>
<dbReference type="EC" id="1.5.1.2" evidence="4 5"/>
<dbReference type="Gene3D" id="1.10.3730.10">
    <property type="entry name" value="ProC C-terminal domain-like"/>
    <property type="match status" value="1"/>
</dbReference>
<dbReference type="NCBIfam" id="TIGR00112">
    <property type="entry name" value="proC"/>
    <property type="match status" value="1"/>
</dbReference>
<comment type="similarity">
    <text evidence="1 4">Belongs to the pyrroline-5-carboxylate reductase family.</text>
</comment>
<dbReference type="InterPro" id="IPR008927">
    <property type="entry name" value="6-PGluconate_DH-like_C_sf"/>
</dbReference>
<keyword evidence="4" id="KW-0963">Cytoplasm</keyword>
<comment type="subcellular location">
    <subcellularLocation>
        <location evidence="4">Cytoplasm</location>
    </subcellularLocation>
</comment>
<dbReference type="InterPro" id="IPR036291">
    <property type="entry name" value="NAD(P)-bd_dom_sf"/>
</dbReference>
<evidence type="ECO:0000256" key="3">
    <source>
        <dbReference type="ARBA" id="ARBA00023002"/>
    </source>
</evidence>
<dbReference type="SUPFAM" id="SSF51735">
    <property type="entry name" value="NAD(P)-binding Rossmann-fold domains"/>
    <property type="match status" value="1"/>
</dbReference>
<feature type="domain" description="Pyrroline-5-carboxylate reductase dimerisation" evidence="8">
    <location>
        <begin position="153"/>
        <end position="258"/>
    </location>
</feature>
<feature type="binding site" evidence="6">
    <location>
        <begin position="6"/>
        <end position="11"/>
    </location>
    <ligand>
        <name>NADP(+)</name>
        <dbReference type="ChEBI" id="CHEBI:58349"/>
    </ligand>
</feature>